<keyword evidence="1" id="KW-0732">Signal</keyword>
<dbReference type="EMBL" id="FQXZ01000002">
    <property type="protein sequence ID" value="SHH62295.1"/>
    <property type="molecule type" value="Genomic_DNA"/>
</dbReference>
<accession>A0A1M5UGX0</accession>
<dbReference type="STRING" id="1216006.VA7868_00089"/>
<dbReference type="Proteomes" id="UP000184608">
    <property type="component" value="Unassembled WGS sequence"/>
</dbReference>
<evidence type="ECO:0000256" key="1">
    <source>
        <dbReference type="SAM" id="SignalP"/>
    </source>
</evidence>
<dbReference type="OrthoDB" id="8255022at2"/>
<name>A0A1M5UGX0_9VIBR</name>
<proteinExistence type="predicted"/>
<dbReference type="Gene3D" id="3.40.190.10">
    <property type="entry name" value="Periplasmic binding protein-like II"/>
    <property type="match status" value="2"/>
</dbReference>
<reference evidence="2 3" key="1">
    <citation type="submission" date="2016-11" db="EMBL/GenBank/DDBJ databases">
        <authorList>
            <person name="Jaros S."/>
            <person name="Januszkiewicz K."/>
            <person name="Wedrychowicz H."/>
        </authorList>
    </citation>
    <scope>NUCLEOTIDE SEQUENCE [LARGE SCALE GENOMIC DNA]</scope>
    <source>
        <strain evidence="2 3">CECT 7868</strain>
    </source>
</reference>
<feature type="signal peptide" evidence="1">
    <location>
        <begin position="1"/>
        <end position="24"/>
    </location>
</feature>
<sequence>MLNTGRSLLLWLALLTVFVTGVQAAEKNQQPFIISIYTGATEQQNQLLKLIYSELFAGLGIEIKLRAIPMKRASAESAEGIIDGEAVRVASYSESHPNLRLVNVPVVQVTFVTFGDRQTDFGLKDGWDSLFVSDFRIGYRRGIVYSEQRLKSHVPGERLDESKTAVQGIKKMLHGRTDLFVYTLDMLTAKDDVMNNIKVVSVLDEVPLFLHVHKKHASLIPQLEHALIKMKKRGRLTEICAAVYPDNTAKHCEIKGTFSSLMW</sequence>
<organism evidence="2 3">
    <name type="scientific">Vibrio aerogenes CECT 7868</name>
    <dbReference type="NCBI Taxonomy" id="1216006"/>
    <lineage>
        <taxon>Bacteria</taxon>
        <taxon>Pseudomonadati</taxon>
        <taxon>Pseudomonadota</taxon>
        <taxon>Gammaproteobacteria</taxon>
        <taxon>Vibrionales</taxon>
        <taxon>Vibrionaceae</taxon>
        <taxon>Vibrio</taxon>
    </lineage>
</organism>
<evidence type="ECO:0008006" key="4">
    <source>
        <dbReference type="Google" id="ProtNLM"/>
    </source>
</evidence>
<evidence type="ECO:0000313" key="3">
    <source>
        <dbReference type="Proteomes" id="UP000184608"/>
    </source>
</evidence>
<dbReference type="SUPFAM" id="SSF53850">
    <property type="entry name" value="Periplasmic binding protein-like II"/>
    <property type="match status" value="1"/>
</dbReference>
<gene>
    <name evidence="2" type="ORF">VA7868_00089</name>
</gene>
<feature type="chain" id="PRO_5013313907" description="Solute-binding protein family 3/N-terminal domain-containing protein" evidence="1">
    <location>
        <begin position="25"/>
        <end position="263"/>
    </location>
</feature>
<dbReference type="RefSeq" id="WP_073601890.1">
    <property type="nucleotide sequence ID" value="NZ_FQXZ01000002.1"/>
</dbReference>
<keyword evidence="3" id="KW-1185">Reference proteome</keyword>
<dbReference type="AlphaFoldDB" id="A0A1M5UGX0"/>
<evidence type="ECO:0000313" key="2">
    <source>
        <dbReference type="EMBL" id="SHH62295.1"/>
    </source>
</evidence>
<protein>
    <recommendedName>
        <fullName evidence="4">Solute-binding protein family 3/N-terminal domain-containing protein</fullName>
    </recommendedName>
</protein>